<accession>A0A336JTE5</accession>
<reference evidence="1 4" key="2">
    <citation type="submission" date="2018-07" db="EMBL/GenBank/DDBJ databases">
        <title>Genomic Encyclopedia of Archaeal and Bacterial Type Strains, Phase II (KMG-II): from individual species to whole genera.</title>
        <authorList>
            <person name="Goeker M."/>
        </authorList>
    </citation>
    <scope>NUCLEOTIDE SEQUENCE [LARGE SCALE GENOMIC DNA]</scope>
    <source>
        <strain evidence="1 4">JA575</strain>
    </source>
</reference>
<gene>
    <name evidence="1" type="ORF">BJ125_102170</name>
    <name evidence="2" type="ORF">SAMN05892882_102170</name>
</gene>
<sequence>MKHPSSRAFFAYWDKQRDGAPAPDRSAIEPDALRSLLGDVFVVSCDATGYPFRFAGTRLNALLGRELKGEKLTTQFVLDQRLAVQQVLDVVAGDTVAVVAGIIATAPTASPVALELLLLPFAPRPHTPLSMTGLLAPLGGRVLGPLSSLRLTSWRTIGQQPRRLAPRKLRKLQVVGGLTVYEGSR</sequence>
<proteinExistence type="predicted"/>
<dbReference type="Proteomes" id="UP000252631">
    <property type="component" value="Unassembled WGS sequence"/>
</dbReference>
<dbReference type="PIRSF" id="PIRSF031878">
    <property type="entry name" value="UCP031878"/>
    <property type="match status" value="1"/>
</dbReference>
<evidence type="ECO:0000313" key="3">
    <source>
        <dbReference type="Proteomes" id="UP000252631"/>
    </source>
</evidence>
<dbReference type="EMBL" id="UFQQ01000002">
    <property type="protein sequence ID" value="SSW89361.1"/>
    <property type="molecule type" value="Genomic_DNA"/>
</dbReference>
<protein>
    <recommendedName>
        <fullName evidence="5">PAS domain-containing protein</fullName>
    </recommendedName>
</protein>
<evidence type="ECO:0000313" key="2">
    <source>
        <dbReference type="EMBL" id="SSW89361.1"/>
    </source>
</evidence>
<dbReference type="Pfam" id="PF07310">
    <property type="entry name" value="PAS_5"/>
    <property type="match status" value="1"/>
</dbReference>
<keyword evidence="4" id="KW-1185">Reference proteome</keyword>
<evidence type="ECO:0000313" key="4">
    <source>
        <dbReference type="Proteomes" id="UP000256343"/>
    </source>
</evidence>
<evidence type="ECO:0000313" key="1">
    <source>
        <dbReference type="EMBL" id="RED42001.1"/>
    </source>
</evidence>
<dbReference type="AlphaFoldDB" id="A0A336JTE5"/>
<organism evidence="2 3">
    <name type="scientific">Rhodopseudomonas pentothenatexigens</name>
    <dbReference type="NCBI Taxonomy" id="999699"/>
    <lineage>
        <taxon>Bacteria</taxon>
        <taxon>Pseudomonadati</taxon>
        <taxon>Pseudomonadota</taxon>
        <taxon>Alphaproteobacteria</taxon>
        <taxon>Hyphomicrobiales</taxon>
        <taxon>Nitrobacteraceae</taxon>
        <taxon>Rhodopseudomonas</taxon>
    </lineage>
</organism>
<dbReference type="Proteomes" id="UP000256343">
    <property type="component" value="Unassembled WGS sequence"/>
</dbReference>
<name>A0A336JTE5_9BRAD</name>
<evidence type="ECO:0008006" key="5">
    <source>
        <dbReference type="Google" id="ProtNLM"/>
    </source>
</evidence>
<dbReference type="RefSeq" id="WP_114356604.1">
    <property type="nucleotide sequence ID" value="NZ_QRDT01000002.1"/>
</dbReference>
<dbReference type="OrthoDB" id="8480244at2"/>
<reference evidence="2 3" key="1">
    <citation type="submission" date="2017-08" db="EMBL/GenBank/DDBJ databases">
        <authorList>
            <person name="de Groot N.N."/>
        </authorList>
    </citation>
    <scope>NUCLEOTIDE SEQUENCE [LARGE SCALE GENOMIC DNA]</scope>
    <source>
        <strain evidence="2 3">JA575</strain>
    </source>
</reference>
<dbReference type="InterPro" id="IPR009922">
    <property type="entry name" value="DUF1457"/>
</dbReference>
<dbReference type="EMBL" id="QRDT01000002">
    <property type="protein sequence ID" value="RED42001.1"/>
    <property type="molecule type" value="Genomic_DNA"/>
</dbReference>